<gene>
    <name evidence="2" type="ORF">FHS03_005550</name>
</gene>
<dbReference type="RefSeq" id="WP_183444106.1">
    <property type="nucleotide sequence ID" value="NZ_JACHXD010000033.1"/>
</dbReference>
<accession>A0A7W5FX06</accession>
<evidence type="ECO:0000313" key="3">
    <source>
        <dbReference type="Proteomes" id="UP000541535"/>
    </source>
</evidence>
<feature type="compositionally biased region" description="Basic and acidic residues" evidence="1">
    <location>
        <begin position="90"/>
        <end position="100"/>
    </location>
</feature>
<dbReference type="Proteomes" id="UP000541535">
    <property type="component" value="Unassembled WGS sequence"/>
</dbReference>
<reference evidence="2 3" key="1">
    <citation type="submission" date="2020-08" db="EMBL/GenBank/DDBJ databases">
        <title>Genomic Encyclopedia of Type Strains, Phase III (KMG-III): the genomes of soil and plant-associated and newly described type strains.</title>
        <authorList>
            <person name="Whitman W."/>
        </authorList>
    </citation>
    <scope>NUCLEOTIDE SEQUENCE [LARGE SCALE GENOMIC DNA]</scope>
    <source>
        <strain evidence="2 3">CECT 8897</strain>
    </source>
</reference>
<evidence type="ECO:0000313" key="2">
    <source>
        <dbReference type="EMBL" id="MBB3122449.1"/>
    </source>
</evidence>
<dbReference type="AlphaFoldDB" id="A0A7W5FX06"/>
<dbReference type="EMBL" id="JACHXD010000033">
    <property type="protein sequence ID" value="MBB3122449.1"/>
    <property type="molecule type" value="Genomic_DNA"/>
</dbReference>
<proteinExistence type="predicted"/>
<evidence type="ECO:0000256" key="1">
    <source>
        <dbReference type="SAM" id="MobiDB-lite"/>
    </source>
</evidence>
<sequence>MKKLPEVPSDTASGNTPFTFPVDACGKTKPCASKLRIQTVLPDEPMKSKASTLLLPARRDVSIENSHGAARAAGMVRASSKLAIQHKKKDKDLRINKAPD</sequence>
<organism evidence="2 3">
    <name type="scientific">Pseudoduganella violacea</name>
    <dbReference type="NCBI Taxonomy" id="1715466"/>
    <lineage>
        <taxon>Bacteria</taxon>
        <taxon>Pseudomonadati</taxon>
        <taxon>Pseudomonadota</taxon>
        <taxon>Betaproteobacteria</taxon>
        <taxon>Burkholderiales</taxon>
        <taxon>Oxalobacteraceae</taxon>
        <taxon>Telluria group</taxon>
        <taxon>Pseudoduganella</taxon>
    </lineage>
</organism>
<protein>
    <submittedName>
        <fullName evidence="2">Uncharacterized protein</fullName>
    </submittedName>
</protein>
<name>A0A7W5FX06_9BURK</name>
<feature type="region of interest" description="Disordered" evidence="1">
    <location>
        <begin position="1"/>
        <end position="20"/>
    </location>
</feature>
<feature type="region of interest" description="Disordered" evidence="1">
    <location>
        <begin position="70"/>
        <end position="100"/>
    </location>
</feature>
<keyword evidence="3" id="KW-1185">Reference proteome</keyword>
<comment type="caution">
    <text evidence="2">The sequence shown here is derived from an EMBL/GenBank/DDBJ whole genome shotgun (WGS) entry which is preliminary data.</text>
</comment>